<evidence type="ECO:0000256" key="1">
    <source>
        <dbReference type="SAM" id="MobiDB-lite"/>
    </source>
</evidence>
<feature type="compositionally biased region" description="Basic and acidic residues" evidence="1">
    <location>
        <begin position="87"/>
        <end position="97"/>
    </location>
</feature>
<evidence type="ECO:0000313" key="3">
    <source>
        <dbReference type="Proteomes" id="UP000800092"/>
    </source>
</evidence>
<protein>
    <submittedName>
        <fullName evidence="2">Uncharacterized protein</fullName>
    </submittedName>
</protein>
<keyword evidence="3" id="KW-1185">Reference proteome</keyword>
<dbReference type="EMBL" id="ML991774">
    <property type="protein sequence ID" value="KAF2238769.1"/>
    <property type="molecule type" value="Genomic_DNA"/>
</dbReference>
<name>A0A6A6HLR8_VIRVR</name>
<feature type="region of interest" description="Disordered" evidence="1">
    <location>
        <begin position="85"/>
        <end position="106"/>
    </location>
</feature>
<dbReference type="Proteomes" id="UP000800092">
    <property type="component" value="Unassembled WGS sequence"/>
</dbReference>
<sequence>MADNFIACGANFSCHNTQSINCLIRRLPQLPNYQSPFATPWLLTNMGFVSLGWLYSVVLEALKLGCPAKYGESRKLCRDVGQQLEQSSERESADRSIHRSQGLVPQ</sequence>
<reference evidence="2" key="1">
    <citation type="journal article" date="2020" name="Stud. Mycol.">
        <title>101 Dothideomycetes genomes: a test case for predicting lifestyles and emergence of pathogens.</title>
        <authorList>
            <person name="Haridas S."/>
            <person name="Albert R."/>
            <person name="Binder M."/>
            <person name="Bloem J."/>
            <person name="Labutti K."/>
            <person name="Salamov A."/>
            <person name="Andreopoulos B."/>
            <person name="Baker S."/>
            <person name="Barry K."/>
            <person name="Bills G."/>
            <person name="Bluhm B."/>
            <person name="Cannon C."/>
            <person name="Castanera R."/>
            <person name="Culley D."/>
            <person name="Daum C."/>
            <person name="Ezra D."/>
            <person name="Gonzalez J."/>
            <person name="Henrissat B."/>
            <person name="Kuo A."/>
            <person name="Liang C."/>
            <person name="Lipzen A."/>
            <person name="Lutzoni F."/>
            <person name="Magnuson J."/>
            <person name="Mondo S."/>
            <person name="Nolan M."/>
            <person name="Ohm R."/>
            <person name="Pangilinan J."/>
            <person name="Park H.-J."/>
            <person name="Ramirez L."/>
            <person name="Alfaro M."/>
            <person name="Sun H."/>
            <person name="Tritt A."/>
            <person name="Yoshinaga Y."/>
            <person name="Zwiers L.-H."/>
            <person name="Turgeon B."/>
            <person name="Goodwin S."/>
            <person name="Spatafora J."/>
            <person name="Crous P."/>
            <person name="Grigoriev I."/>
        </authorList>
    </citation>
    <scope>NUCLEOTIDE SEQUENCE</scope>
    <source>
        <strain evidence="2">Tuck. ex Michener</strain>
    </source>
</reference>
<evidence type="ECO:0000313" key="2">
    <source>
        <dbReference type="EMBL" id="KAF2238769.1"/>
    </source>
</evidence>
<gene>
    <name evidence="2" type="ORF">EV356DRAFT_218766</name>
</gene>
<accession>A0A6A6HLR8</accession>
<dbReference type="AlphaFoldDB" id="A0A6A6HLR8"/>
<proteinExistence type="predicted"/>
<organism evidence="2 3">
    <name type="scientific">Viridothelium virens</name>
    <name type="common">Speckled blister lichen</name>
    <name type="synonym">Trypethelium virens</name>
    <dbReference type="NCBI Taxonomy" id="1048519"/>
    <lineage>
        <taxon>Eukaryota</taxon>
        <taxon>Fungi</taxon>
        <taxon>Dikarya</taxon>
        <taxon>Ascomycota</taxon>
        <taxon>Pezizomycotina</taxon>
        <taxon>Dothideomycetes</taxon>
        <taxon>Dothideomycetes incertae sedis</taxon>
        <taxon>Trypetheliales</taxon>
        <taxon>Trypetheliaceae</taxon>
        <taxon>Viridothelium</taxon>
    </lineage>
</organism>